<dbReference type="EMBL" id="LXQA010579708">
    <property type="protein sequence ID" value="MCI60344.1"/>
    <property type="molecule type" value="Genomic_DNA"/>
</dbReference>
<accession>A0A392TIC7</accession>
<feature type="non-terminal residue" evidence="1">
    <location>
        <position position="55"/>
    </location>
</feature>
<protein>
    <submittedName>
        <fullName evidence="1">Uncharacterized protein</fullName>
    </submittedName>
</protein>
<sequence>MCRIVWKWCVGPINRGQISSSSPSEHVLTADRNLLAGARNFLAWCSPSETFLAQR</sequence>
<evidence type="ECO:0000313" key="1">
    <source>
        <dbReference type="EMBL" id="MCI60344.1"/>
    </source>
</evidence>
<evidence type="ECO:0000313" key="2">
    <source>
        <dbReference type="Proteomes" id="UP000265520"/>
    </source>
</evidence>
<comment type="caution">
    <text evidence="1">The sequence shown here is derived from an EMBL/GenBank/DDBJ whole genome shotgun (WGS) entry which is preliminary data.</text>
</comment>
<proteinExistence type="predicted"/>
<keyword evidence="2" id="KW-1185">Reference proteome</keyword>
<name>A0A392TIC7_9FABA</name>
<dbReference type="AlphaFoldDB" id="A0A392TIC7"/>
<reference evidence="1 2" key="1">
    <citation type="journal article" date="2018" name="Front. Plant Sci.">
        <title>Red Clover (Trifolium pratense) and Zigzag Clover (T. medium) - A Picture of Genomic Similarities and Differences.</title>
        <authorList>
            <person name="Dluhosova J."/>
            <person name="Istvanek J."/>
            <person name="Nedelnik J."/>
            <person name="Repkova J."/>
        </authorList>
    </citation>
    <scope>NUCLEOTIDE SEQUENCE [LARGE SCALE GENOMIC DNA]</scope>
    <source>
        <strain evidence="2">cv. 10/8</strain>
        <tissue evidence="1">Leaf</tissue>
    </source>
</reference>
<dbReference type="Proteomes" id="UP000265520">
    <property type="component" value="Unassembled WGS sequence"/>
</dbReference>
<organism evidence="1 2">
    <name type="scientific">Trifolium medium</name>
    <dbReference type="NCBI Taxonomy" id="97028"/>
    <lineage>
        <taxon>Eukaryota</taxon>
        <taxon>Viridiplantae</taxon>
        <taxon>Streptophyta</taxon>
        <taxon>Embryophyta</taxon>
        <taxon>Tracheophyta</taxon>
        <taxon>Spermatophyta</taxon>
        <taxon>Magnoliopsida</taxon>
        <taxon>eudicotyledons</taxon>
        <taxon>Gunneridae</taxon>
        <taxon>Pentapetalae</taxon>
        <taxon>rosids</taxon>
        <taxon>fabids</taxon>
        <taxon>Fabales</taxon>
        <taxon>Fabaceae</taxon>
        <taxon>Papilionoideae</taxon>
        <taxon>50 kb inversion clade</taxon>
        <taxon>NPAAA clade</taxon>
        <taxon>Hologalegina</taxon>
        <taxon>IRL clade</taxon>
        <taxon>Trifolieae</taxon>
        <taxon>Trifolium</taxon>
    </lineage>
</organism>